<evidence type="ECO:0000256" key="9">
    <source>
        <dbReference type="ARBA" id="ARBA00023306"/>
    </source>
</evidence>
<keyword evidence="7" id="KW-0995">Kinetochore</keyword>
<dbReference type="Ensembl" id="ENSEBUT00000008568.1">
    <property type="protein sequence ID" value="ENSEBUP00000008076.1"/>
    <property type="gene ID" value="ENSEBUG00000005238.1"/>
</dbReference>
<keyword evidence="5" id="KW-0132">Cell division</keyword>
<sequence>MGLRLMLYEAQFFDFTPHLVMDGLANILQEFLFGNLQACEQFLFAHLPPGVTKSEVRTGTERLLQQMQLLGWGFSFEKLEELFLLKHVLTVPSTVLLPEDAVHAHNPATTPTIVEQALDAEIAELRQQYRDLTTVMAKLQAEREDQRRIEHLMKTALQRDDELMSCFQKCQFSNPGLTFSACLEQARQLCTQIEQGQEQAEAIGLSIRNKYLS</sequence>
<evidence type="ECO:0000256" key="11">
    <source>
        <dbReference type="SAM" id="Coils"/>
    </source>
</evidence>
<proteinExistence type="inferred from homology"/>
<dbReference type="Proteomes" id="UP000694388">
    <property type="component" value="Unplaced"/>
</dbReference>
<dbReference type="GO" id="GO:0000444">
    <property type="term" value="C:MIS12/MIND type complex"/>
    <property type="evidence" value="ECO:0007669"/>
    <property type="project" value="TreeGrafter"/>
</dbReference>
<evidence type="ECO:0000256" key="6">
    <source>
        <dbReference type="ARBA" id="ARBA00022776"/>
    </source>
</evidence>
<dbReference type="PANTHER" id="PTHR14527:SF2">
    <property type="entry name" value="PROTEIN MIS12 HOMOLOG"/>
    <property type="match status" value="1"/>
</dbReference>
<name>A0A8C4Q0C7_EPTBU</name>
<feature type="coiled-coil region" evidence="11">
    <location>
        <begin position="115"/>
        <end position="149"/>
    </location>
</feature>
<evidence type="ECO:0000256" key="2">
    <source>
        <dbReference type="ARBA" id="ARBA00008643"/>
    </source>
</evidence>
<evidence type="ECO:0000256" key="3">
    <source>
        <dbReference type="ARBA" id="ARBA00013793"/>
    </source>
</evidence>
<keyword evidence="6" id="KW-0498">Mitosis</keyword>
<evidence type="ECO:0000256" key="7">
    <source>
        <dbReference type="ARBA" id="ARBA00022838"/>
    </source>
</evidence>
<keyword evidence="9" id="KW-0131">Cell cycle</keyword>
<evidence type="ECO:0000256" key="4">
    <source>
        <dbReference type="ARBA" id="ARBA00022454"/>
    </source>
</evidence>
<evidence type="ECO:0000256" key="5">
    <source>
        <dbReference type="ARBA" id="ARBA00022618"/>
    </source>
</evidence>
<comment type="similarity">
    <text evidence="2">Belongs to the mis12 family.</text>
</comment>
<accession>A0A8C4Q0C7</accession>
<keyword evidence="8 11" id="KW-0175">Coiled coil</keyword>
<dbReference type="Pfam" id="PF05859">
    <property type="entry name" value="Mis12"/>
    <property type="match status" value="1"/>
</dbReference>
<dbReference type="PANTHER" id="PTHR14527">
    <property type="entry name" value="PROTEIN MIS12 HOMOLOG"/>
    <property type="match status" value="1"/>
</dbReference>
<organism evidence="12 13">
    <name type="scientific">Eptatretus burgeri</name>
    <name type="common">Inshore hagfish</name>
    <dbReference type="NCBI Taxonomy" id="7764"/>
    <lineage>
        <taxon>Eukaryota</taxon>
        <taxon>Metazoa</taxon>
        <taxon>Chordata</taxon>
        <taxon>Craniata</taxon>
        <taxon>Vertebrata</taxon>
        <taxon>Cyclostomata</taxon>
        <taxon>Myxini</taxon>
        <taxon>Myxiniformes</taxon>
        <taxon>Myxinidae</taxon>
        <taxon>Eptatretinae</taxon>
        <taxon>Eptatretus</taxon>
    </lineage>
</organism>
<reference evidence="12" key="1">
    <citation type="submission" date="2025-08" db="UniProtKB">
        <authorList>
            <consortium name="Ensembl"/>
        </authorList>
    </citation>
    <scope>IDENTIFICATION</scope>
</reference>
<evidence type="ECO:0000256" key="1">
    <source>
        <dbReference type="ARBA" id="ARBA00004629"/>
    </source>
</evidence>
<dbReference type="GO" id="GO:0051382">
    <property type="term" value="P:kinetochore assembly"/>
    <property type="evidence" value="ECO:0007669"/>
    <property type="project" value="TreeGrafter"/>
</dbReference>
<dbReference type="GO" id="GO:0005634">
    <property type="term" value="C:nucleus"/>
    <property type="evidence" value="ECO:0007669"/>
    <property type="project" value="InterPro"/>
</dbReference>
<dbReference type="AlphaFoldDB" id="A0A8C4Q0C7"/>
<keyword evidence="4" id="KW-0158">Chromosome</keyword>
<keyword evidence="10" id="KW-0137">Centromere</keyword>
<dbReference type="GO" id="GO:0000070">
    <property type="term" value="P:mitotic sister chromatid segregation"/>
    <property type="evidence" value="ECO:0007669"/>
    <property type="project" value="TreeGrafter"/>
</dbReference>
<dbReference type="InterPro" id="IPR008685">
    <property type="entry name" value="Centromere_Mis12"/>
</dbReference>
<evidence type="ECO:0000313" key="12">
    <source>
        <dbReference type="Ensembl" id="ENSEBUP00000008076.1"/>
    </source>
</evidence>
<evidence type="ECO:0000256" key="10">
    <source>
        <dbReference type="ARBA" id="ARBA00023328"/>
    </source>
</evidence>
<protein>
    <recommendedName>
        <fullName evidence="3">Protein MIS12 homolog</fullName>
    </recommendedName>
</protein>
<dbReference type="GO" id="GO:0051301">
    <property type="term" value="P:cell division"/>
    <property type="evidence" value="ECO:0007669"/>
    <property type="project" value="UniProtKB-KW"/>
</dbReference>
<comment type="subcellular location">
    <subcellularLocation>
        <location evidence="1">Chromosome</location>
        <location evidence="1">Centromere</location>
        <location evidence="1">Kinetochore</location>
    </subcellularLocation>
</comment>
<reference evidence="12" key="2">
    <citation type="submission" date="2025-09" db="UniProtKB">
        <authorList>
            <consortium name="Ensembl"/>
        </authorList>
    </citation>
    <scope>IDENTIFICATION</scope>
</reference>
<keyword evidence="13" id="KW-1185">Reference proteome</keyword>
<evidence type="ECO:0000256" key="8">
    <source>
        <dbReference type="ARBA" id="ARBA00023054"/>
    </source>
</evidence>
<evidence type="ECO:0000313" key="13">
    <source>
        <dbReference type="Proteomes" id="UP000694388"/>
    </source>
</evidence>